<evidence type="ECO:0000313" key="1">
    <source>
        <dbReference type="EMBL" id="CAF1187889.1"/>
    </source>
</evidence>
<organism evidence="1 2">
    <name type="scientific">Adineta ricciae</name>
    <name type="common">Rotifer</name>
    <dbReference type="NCBI Taxonomy" id="249248"/>
    <lineage>
        <taxon>Eukaryota</taxon>
        <taxon>Metazoa</taxon>
        <taxon>Spiralia</taxon>
        <taxon>Gnathifera</taxon>
        <taxon>Rotifera</taxon>
        <taxon>Eurotatoria</taxon>
        <taxon>Bdelloidea</taxon>
        <taxon>Adinetida</taxon>
        <taxon>Adinetidae</taxon>
        <taxon>Adineta</taxon>
    </lineage>
</organism>
<dbReference type="EMBL" id="CAJNOJ010000141">
    <property type="protein sequence ID" value="CAF1187889.1"/>
    <property type="molecule type" value="Genomic_DNA"/>
</dbReference>
<evidence type="ECO:0000313" key="2">
    <source>
        <dbReference type="Proteomes" id="UP000663852"/>
    </source>
</evidence>
<comment type="caution">
    <text evidence="1">The sequence shown here is derived from an EMBL/GenBank/DDBJ whole genome shotgun (WGS) entry which is preliminary data.</text>
</comment>
<reference evidence="1" key="1">
    <citation type="submission" date="2021-02" db="EMBL/GenBank/DDBJ databases">
        <authorList>
            <person name="Nowell W R."/>
        </authorList>
    </citation>
    <scope>NUCLEOTIDE SEQUENCE</scope>
</reference>
<name>A0A814VAI4_ADIRI</name>
<dbReference type="Proteomes" id="UP000663852">
    <property type="component" value="Unassembled WGS sequence"/>
</dbReference>
<accession>A0A814VAI4</accession>
<dbReference type="AlphaFoldDB" id="A0A814VAI4"/>
<sequence>MANRKYDIWNYIRTITLIIILLIISKDLWCEGFNATVLTRKGHLNIRGILVLTKSHMGSLSYETNNSTTIHSVIHF</sequence>
<proteinExistence type="predicted"/>
<protein>
    <submittedName>
        <fullName evidence="1">Uncharacterized protein</fullName>
    </submittedName>
</protein>
<gene>
    <name evidence="1" type="ORF">EDS130_LOCUS24628</name>
</gene>